<feature type="compositionally biased region" description="Low complexity" evidence="1">
    <location>
        <begin position="546"/>
        <end position="561"/>
    </location>
</feature>
<dbReference type="SUPFAM" id="SSF88697">
    <property type="entry name" value="PUA domain-like"/>
    <property type="match status" value="1"/>
</dbReference>
<organism evidence="3 4">
    <name type="scientific">Phlebiopsis gigantea (strain 11061_1 CR5-6)</name>
    <name type="common">White-rot fungus</name>
    <name type="synonym">Peniophora gigantea</name>
    <dbReference type="NCBI Taxonomy" id="745531"/>
    <lineage>
        <taxon>Eukaryota</taxon>
        <taxon>Fungi</taxon>
        <taxon>Dikarya</taxon>
        <taxon>Basidiomycota</taxon>
        <taxon>Agaricomycotina</taxon>
        <taxon>Agaricomycetes</taxon>
        <taxon>Polyporales</taxon>
        <taxon>Phanerochaetaceae</taxon>
        <taxon>Phlebiopsis</taxon>
    </lineage>
</organism>
<dbReference type="InterPro" id="IPR013083">
    <property type="entry name" value="Znf_RING/FYVE/PHD"/>
</dbReference>
<dbReference type="EMBL" id="KN840453">
    <property type="protein sequence ID" value="KIP10630.1"/>
    <property type="molecule type" value="Genomic_DNA"/>
</dbReference>
<feature type="region of interest" description="Disordered" evidence="1">
    <location>
        <begin position="1"/>
        <end position="213"/>
    </location>
</feature>
<dbReference type="Gene3D" id="1.20.58.1480">
    <property type="match status" value="1"/>
</dbReference>
<reference evidence="3 4" key="1">
    <citation type="journal article" date="2014" name="PLoS Genet.">
        <title>Analysis of the Phlebiopsis gigantea genome, transcriptome and secretome provides insight into its pioneer colonization strategies of wood.</title>
        <authorList>
            <person name="Hori C."/>
            <person name="Ishida T."/>
            <person name="Igarashi K."/>
            <person name="Samejima M."/>
            <person name="Suzuki H."/>
            <person name="Master E."/>
            <person name="Ferreira P."/>
            <person name="Ruiz-Duenas F.J."/>
            <person name="Held B."/>
            <person name="Canessa P."/>
            <person name="Larrondo L.F."/>
            <person name="Schmoll M."/>
            <person name="Druzhinina I.S."/>
            <person name="Kubicek C.P."/>
            <person name="Gaskell J.A."/>
            <person name="Kersten P."/>
            <person name="St John F."/>
            <person name="Glasner J."/>
            <person name="Sabat G."/>
            <person name="Splinter BonDurant S."/>
            <person name="Syed K."/>
            <person name="Yadav J."/>
            <person name="Mgbeahuruike A.C."/>
            <person name="Kovalchuk A."/>
            <person name="Asiegbu F.O."/>
            <person name="Lackner G."/>
            <person name="Hoffmeister D."/>
            <person name="Rencoret J."/>
            <person name="Gutierrez A."/>
            <person name="Sun H."/>
            <person name="Lindquist E."/>
            <person name="Barry K."/>
            <person name="Riley R."/>
            <person name="Grigoriev I.V."/>
            <person name="Henrissat B."/>
            <person name="Kues U."/>
            <person name="Berka R.M."/>
            <person name="Martinez A.T."/>
            <person name="Covert S.F."/>
            <person name="Blanchette R.A."/>
            <person name="Cullen D."/>
        </authorList>
    </citation>
    <scope>NUCLEOTIDE SEQUENCE [LARGE SCALE GENOMIC DNA]</scope>
    <source>
        <strain evidence="3 4">11061_1 CR5-6</strain>
    </source>
</reference>
<evidence type="ECO:0000256" key="1">
    <source>
        <dbReference type="SAM" id="MobiDB-lite"/>
    </source>
</evidence>
<feature type="compositionally biased region" description="Low complexity" evidence="1">
    <location>
        <begin position="58"/>
        <end position="80"/>
    </location>
</feature>
<feature type="domain" description="Lon N-terminal" evidence="2">
    <location>
        <begin position="399"/>
        <end position="641"/>
    </location>
</feature>
<keyword evidence="4" id="KW-1185">Reference proteome</keyword>
<accession>A0A0C3SEM1</accession>
<feature type="region of interest" description="Disordered" evidence="1">
    <location>
        <begin position="523"/>
        <end position="562"/>
    </location>
</feature>
<dbReference type="InterPro" id="IPR003111">
    <property type="entry name" value="Lon_prtase_N"/>
</dbReference>
<dbReference type="InterPro" id="IPR046336">
    <property type="entry name" value="Lon_prtase_N_sf"/>
</dbReference>
<dbReference type="SMART" id="SM00464">
    <property type="entry name" value="LON"/>
    <property type="match status" value="1"/>
</dbReference>
<dbReference type="PROSITE" id="PS51787">
    <property type="entry name" value="LON_N"/>
    <property type="match status" value="1"/>
</dbReference>
<dbReference type="OrthoDB" id="264917at2759"/>
<dbReference type="Gene3D" id="3.30.40.10">
    <property type="entry name" value="Zinc/RING finger domain, C3HC4 (zinc finger)"/>
    <property type="match status" value="1"/>
</dbReference>
<feature type="compositionally biased region" description="Basic and acidic residues" evidence="1">
    <location>
        <begin position="525"/>
        <end position="539"/>
    </location>
</feature>
<protein>
    <recommendedName>
        <fullName evidence="2">Lon N-terminal domain-containing protein</fullName>
    </recommendedName>
</protein>
<proteinExistence type="predicted"/>
<dbReference type="AlphaFoldDB" id="A0A0C3SEM1"/>
<evidence type="ECO:0000313" key="3">
    <source>
        <dbReference type="EMBL" id="KIP10630.1"/>
    </source>
</evidence>
<dbReference type="STRING" id="745531.A0A0C3SEM1"/>
<dbReference type="PANTHER" id="PTHR23327:SF42">
    <property type="entry name" value="LON PEPTIDASE N-TERMINAL DOMAIN AND RING FINGER PROTEIN C14F5.10C"/>
    <property type="match status" value="1"/>
</dbReference>
<evidence type="ECO:0000313" key="4">
    <source>
        <dbReference type="Proteomes" id="UP000053257"/>
    </source>
</evidence>
<dbReference type="Proteomes" id="UP000053257">
    <property type="component" value="Unassembled WGS sequence"/>
</dbReference>
<dbReference type="InterPro" id="IPR015947">
    <property type="entry name" value="PUA-like_sf"/>
</dbReference>
<feature type="compositionally biased region" description="Polar residues" evidence="1">
    <location>
        <begin position="167"/>
        <end position="183"/>
    </location>
</feature>
<dbReference type="Gene3D" id="2.30.130.40">
    <property type="entry name" value="LON domain-like"/>
    <property type="match status" value="1"/>
</dbReference>
<sequence length="718" mass="76869">MPDTGKGKQRAVERPEYGGNGNTSSGSTAGHRAPPLYAPPAPPQAAQTTDQVLPMNAPAPQEAPERAAAASSTLSSTPSTMRGRRARSTSPPPGSPTRSPARAHGLGTPRSPPPAPAAVSASPLPSLRAPARSSRSVAAPSSPLLPRAHPDAPAIAPAARPRDEQAPRSNDTPCPSPPSNTTGSDAASSLASPAPPPSAMPPPNANTLLPDPDAATITPDALLPLLACPLCRYAQGTPQLLDAPTTLRCGHTVCTAHLAAPSAEGAARGRCPIPTCTARSAPSLVHPDAYVGFAPAPDTGVLPSAGAAAARVDVTVNKVVELVRRTDDVLSGVRSGREDDGPPTFCAKCLHRSMDHSLACPLCRQDLPGYAYFQDQPCNKVVLSLLLRAFPLQYAERGALVEAEERDARLDTPIFVCQLSFPAMPTVLHFFEPKYRLMLRRCLATPDPAFGMVPPPRQPGASGGPGNDYGTMLRIRNVQMLPDGRAIVETWGTWRFRIMERGVLDGYVVGRVERIDDFEGEVDDVYERSREGSGEKNGEEEGAQDGAGSSRAAESSRPRGPTNEELMAVCRDFLEELKEGTPWVGQHLNTNYVPMPEDAARFSFWIAPLLPIPEQEKAKLLPIRSARLRLRLVVHWIEQLRSNWSRAYASASPAQVVLWWLYALLVRVLRPRPPLLVHPAMVGRPRGALGWAARRALRGGALVVVLAVLWAQVRMWRG</sequence>
<dbReference type="HOGENOM" id="CLU_384994_0_0_1"/>
<dbReference type="Pfam" id="PF02190">
    <property type="entry name" value="LON_substr_bdg"/>
    <property type="match status" value="1"/>
</dbReference>
<feature type="compositionally biased region" description="Low complexity" evidence="1">
    <location>
        <begin position="117"/>
        <end position="159"/>
    </location>
</feature>
<dbReference type="GO" id="GO:0061630">
    <property type="term" value="F:ubiquitin protein ligase activity"/>
    <property type="evidence" value="ECO:0007669"/>
    <property type="project" value="TreeGrafter"/>
</dbReference>
<name>A0A0C3SEM1_PHLG1</name>
<feature type="compositionally biased region" description="Pro residues" evidence="1">
    <location>
        <begin position="193"/>
        <end position="204"/>
    </location>
</feature>
<dbReference type="PANTHER" id="PTHR23327">
    <property type="entry name" value="RING FINGER PROTEIN 127"/>
    <property type="match status" value="1"/>
</dbReference>
<gene>
    <name evidence="3" type="ORF">PHLGIDRAFT_125485</name>
</gene>
<evidence type="ECO:0000259" key="2">
    <source>
        <dbReference type="PROSITE" id="PS51787"/>
    </source>
</evidence>